<organism evidence="4 5">
    <name type="scientific">Crossiella equi</name>
    <dbReference type="NCBI Taxonomy" id="130796"/>
    <lineage>
        <taxon>Bacteria</taxon>
        <taxon>Bacillati</taxon>
        <taxon>Actinomycetota</taxon>
        <taxon>Actinomycetes</taxon>
        <taxon>Pseudonocardiales</taxon>
        <taxon>Pseudonocardiaceae</taxon>
        <taxon>Crossiella</taxon>
    </lineage>
</organism>
<dbReference type="InterPro" id="IPR050680">
    <property type="entry name" value="YpeA/RimI_acetyltransf"/>
</dbReference>
<evidence type="ECO:0000259" key="3">
    <source>
        <dbReference type="PROSITE" id="PS51186"/>
    </source>
</evidence>
<keyword evidence="2" id="KW-0012">Acyltransferase</keyword>
<gene>
    <name evidence="4" type="ORF">JOF53_003804</name>
</gene>
<dbReference type="PROSITE" id="PS51186">
    <property type="entry name" value="GNAT"/>
    <property type="match status" value="1"/>
</dbReference>
<dbReference type="Gene3D" id="3.40.630.30">
    <property type="match status" value="1"/>
</dbReference>
<evidence type="ECO:0000313" key="4">
    <source>
        <dbReference type="EMBL" id="MBP2474932.1"/>
    </source>
</evidence>
<dbReference type="PANTHER" id="PTHR43420">
    <property type="entry name" value="ACETYLTRANSFERASE"/>
    <property type="match status" value="1"/>
</dbReference>
<proteinExistence type="predicted"/>
<evidence type="ECO:0000256" key="2">
    <source>
        <dbReference type="ARBA" id="ARBA00023315"/>
    </source>
</evidence>
<dbReference type="PANTHER" id="PTHR43420:SF44">
    <property type="entry name" value="ACETYLTRANSFERASE YPEA"/>
    <property type="match status" value="1"/>
</dbReference>
<comment type="caution">
    <text evidence="4">The sequence shown here is derived from an EMBL/GenBank/DDBJ whole genome shotgun (WGS) entry which is preliminary data.</text>
</comment>
<sequence>MHTQSPSFATLTARAWPGPHVRELDGWLLRSAGGVSNRANSVVPLRAPADLAEAIVEVERHYRRLGQASVFQVGPDSEPAGLDEVLAARGYRVVTPTLVQQVVIAEALARLPEPSGVLVTGEPTEAWLDLHWQESGRTTAATRFITQQILTGVPAGYADLGGQAIARGALVEDWVGLYSMYCRPECRRRGLARTVLAGLLRWAADRGATRAFLQVVESNEGARRLYAGAGFTDATRYHYRVLD</sequence>
<dbReference type="InterPro" id="IPR056935">
    <property type="entry name" value="Rv0428c-like_C"/>
</dbReference>
<keyword evidence="1" id="KW-0808">Transferase</keyword>
<name>A0ABS5AF91_9PSEU</name>
<dbReference type="Pfam" id="PF24553">
    <property type="entry name" value="Rv0428c_C"/>
    <property type="match status" value="1"/>
</dbReference>
<evidence type="ECO:0000256" key="1">
    <source>
        <dbReference type="ARBA" id="ARBA00022679"/>
    </source>
</evidence>
<protein>
    <submittedName>
        <fullName evidence="4">GNAT superfamily N-acetyltransferase</fullName>
    </submittedName>
</protein>
<evidence type="ECO:0000313" key="5">
    <source>
        <dbReference type="Proteomes" id="UP001519363"/>
    </source>
</evidence>
<dbReference type="InterPro" id="IPR016181">
    <property type="entry name" value="Acyl_CoA_acyltransferase"/>
</dbReference>
<dbReference type="CDD" id="cd04301">
    <property type="entry name" value="NAT_SF"/>
    <property type="match status" value="1"/>
</dbReference>
<dbReference type="SUPFAM" id="SSF55729">
    <property type="entry name" value="Acyl-CoA N-acyltransferases (Nat)"/>
    <property type="match status" value="1"/>
</dbReference>
<accession>A0ABS5AF91</accession>
<feature type="domain" description="N-acetyltransferase" evidence="3">
    <location>
        <begin position="114"/>
        <end position="243"/>
    </location>
</feature>
<dbReference type="InterPro" id="IPR000182">
    <property type="entry name" value="GNAT_dom"/>
</dbReference>
<dbReference type="EMBL" id="JAGIOO010000001">
    <property type="protein sequence ID" value="MBP2474932.1"/>
    <property type="molecule type" value="Genomic_DNA"/>
</dbReference>
<dbReference type="RefSeq" id="WP_158103348.1">
    <property type="nucleotide sequence ID" value="NZ_JAGIOO010000001.1"/>
</dbReference>
<keyword evidence="5" id="KW-1185">Reference proteome</keyword>
<dbReference type="Proteomes" id="UP001519363">
    <property type="component" value="Unassembled WGS sequence"/>
</dbReference>
<reference evidence="4 5" key="1">
    <citation type="submission" date="2021-03" db="EMBL/GenBank/DDBJ databases">
        <title>Sequencing the genomes of 1000 actinobacteria strains.</title>
        <authorList>
            <person name="Klenk H.-P."/>
        </authorList>
    </citation>
    <scope>NUCLEOTIDE SEQUENCE [LARGE SCALE GENOMIC DNA]</scope>
    <source>
        <strain evidence="4 5">DSM 44580</strain>
    </source>
</reference>